<reference evidence="3 4" key="2">
    <citation type="submission" date="2016-05" db="EMBL/GenBank/DDBJ databases">
        <authorList>
            <person name="Naeem Raeece"/>
        </authorList>
    </citation>
    <scope>NUCLEOTIDE SEQUENCE [LARGE SCALE GENOMIC DNA]</scope>
</reference>
<evidence type="ECO:0000313" key="1">
    <source>
        <dbReference type="EMBL" id="SBS83707.1"/>
    </source>
</evidence>
<evidence type="ECO:0000313" key="3">
    <source>
        <dbReference type="Proteomes" id="UP000078546"/>
    </source>
</evidence>
<dbReference type="EMBL" id="FLQU01000307">
    <property type="protein sequence ID" value="SBS83707.1"/>
    <property type="molecule type" value="Genomic_DNA"/>
</dbReference>
<dbReference type="EMBL" id="FLQV01000376">
    <property type="protein sequence ID" value="SBS91280.1"/>
    <property type="molecule type" value="Genomic_DNA"/>
</dbReference>
<organism evidence="2 3">
    <name type="scientific">Plasmodium ovale curtisi</name>
    <dbReference type="NCBI Taxonomy" id="864141"/>
    <lineage>
        <taxon>Eukaryota</taxon>
        <taxon>Sar</taxon>
        <taxon>Alveolata</taxon>
        <taxon>Apicomplexa</taxon>
        <taxon>Aconoidasida</taxon>
        <taxon>Haemosporida</taxon>
        <taxon>Plasmodiidae</taxon>
        <taxon>Plasmodium</taxon>
        <taxon>Plasmodium (Plasmodium)</taxon>
    </lineage>
</organism>
<proteinExistence type="predicted"/>
<evidence type="ECO:0000313" key="2">
    <source>
        <dbReference type="EMBL" id="SBS91280.1"/>
    </source>
</evidence>
<sequence>MYLECCEENLSQIPSHVHFCPKLTLAKLKPAYCKEQKMGEKNYQAAKGSRENTTETRGKEFSLPFLFRVVLYVWTFFNTNNEAHIRLGREHPMRGRGGGGMRSSFFTISRNIFFCPIQHLFPFKHMQKIAFFLSSKWLTGFMNRTNTPHEKHAHHGTT</sequence>
<dbReference type="Proteomes" id="UP000078546">
    <property type="component" value="Unassembled WGS sequence"/>
</dbReference>
<evidence type="ECO:0000313" key="4">
    <source>
        <dbReference type="Proteomes" id="UP000078560"/>
    </source>
</evidence>
<name>A0A1A8WJ50_PLAOA</name>
<reference evidence="2" key="1">
    <citation type="submission" date="2016-05" db="EMBL/GenBank/DDBJ databases">
        <authorList>
            <person name="Lavstsen T."/>
            <person name="Jespersen J.S."/>
        </authorList>
    </citation>
    <scope>NUCLEOTIDE SEQUENCE [LARGE SCALE GENOMIC DNA]</scope>
</reference>
<dbReference type="AlphaFoldDB" id="A0A1A8WJ50"/>
<protein>
    <submittedName>
        <fullName evidence="2">Uncharacterized protein</fullName>
    </submittedName>
</protein>
<gene>
    <name evidence="2" type="ORF">POVCU1_020350</name>
    <name evidence="1" type="ORF">POVCU2_0022420</name>
</gene>
<dbReference type="Proteomes" id="UP000078560">
    <property type="component" value="Unassembled WGS sequence"/>
</dbReference>
<accession>A0A1A8WJ50</accession>